<keyword evidence="2" id="KW-0813">Transport</keyword>
<reference evidence="9" key="1">
    <citation type="journal article" date="2023" name="BMC Genomics">
        <title>Chromosome-level genome assemblies of Cutaneotrichosporon spp. (Trichosporonales, Basidiomycota) reveal imbalanced evolution between nucleotide sequences and chromosome synteny.</title>
        <authorList>
            <person name="Kobayashi Y."/>
            <person name="Kayamori A."/>
            <person name="Aoki K."/>
            <person name="Shiwa Y."/>
            <person name="Matsutani M."/>
            <person name="Fujita N."/>
            <person name="Sugita T."/>
            <person name="Iwasaki W."/>
            <person name="Tanaka N."/>
            <person name="Takashima M."/>
        </authorList>
    </citation>
    <scope>NUCLEOTIDE SEQUENCE</scope>
    <source>
        <strain evidence="9">HIS019</strain>
    </source>
</reference>
<evidence type="ECO:0000256" key="1">
    <source>
        <dbReference type="ARBA" id="ARBA00004141"/>
    </source>
</evidence>
<organism evidence="9 10">
    <name type="scientific">Cutaneotrichosporon cavernicola</name>
    <dbReference type="NCBI Taxonomy" id="279322"/>
    <lineage>
        <taxon>Eukaryota</taxon>
        <taxon>Fungi</taxon>
        <taxon>Dikarya</taxon>
        <taxon>Basidiomycota</taxon>
        <taxon>Agaricomycotina</taxon>
        <taxon>Tremellomycetes</taxon>
        <taxon>Trichosporonales</taxon>
        <taxon>Trichosporonaceae</taxon>
        <taxon>Cutaneotrichosporon</taxon>
    </lineage>
</organism>
<dbReference type="InterPro" id="IPR058533">
    <property type="entry name" value="Cation_efflux_TM"/>
</dbReference>
<dbReference type="Gene3D" id="1.20.1510.10">
    <property type="entry name" value="Cation efflux protein transmembrane domain"/>
    <property type="match status" value="1"/>
</dbReference>
<accession>A0AA48QXK7</accession>
<dbReference type="Proteomes" id="UP001233271">
    <property type="component" value="Chromosome 5"/>
</dbReference>
<keyword evidence="3 7" id="KW-0812">Transmembrane</keyword>
<evidence type="ECO:0000313" key="10">
    <source>
        <dbReference type="Proteomes" id="UP001233271"/>
    </source>
</evidence>
<dbReference type="GO" id="GO:0016020">
    <property type="term" value="C:membrane"/>
    <property type="evidence" value="ECO:0007669"/>
    <property type="project" value="UniProtKB-SubCell"/>
</dbReference>
<feature type="region of interest" description="Disordered" evidence="6">
    <location>
        <begin position="479"/>
        <end position="537"/>
    </location>
</feature>
<comment type="subcellular location">
    <subcellularLocation>
        <location evidence="1">Membrane</location>
        <topology evidence="1">Multi-pass membrane protein</topology>
    </subcellularLocation>
</comment>
<keyword evidence="4 7" id="KW-1133">Transmembrane helix</keyword>
<dbReference type="SUPFAM" id="SSF161111">
    <property type="entry name" value="Cation efflux protein transmembrane domain-like"/>
    <property type="match status" value="1"/>
</dbReference>
<evidence type="ECO:0000256" key="7">
    <source>
        <dbReference type="SAM" id="Phobius"/>
    </source>
</evidence>
<dbReference type="FunFam" id="1.20.1510.10:FF:000005">
    <property type="entry name" value="Putative Cation diffusion facilitator 1"/>
    <property type="match status" value="1"/>
</dbReference>
<sequence>MSSPNTVKGGGFHSHPYTTSLGYTNPRAQRVATLPPTPGVEEEPTPHHEPHTFVRHRARRGMSVERMQSIISSKERSVTDFVGVPISPEEIKQQPRKLRKYYENLETIHDGYEEVDGLLSGELPSIIVSSFFNETVSGDSEPQRSKSYASLGGFGSGQGSRATSPHPNWNLRSLRHWGPIDEGMMQANGDEETATERTPLVVGAREEERERVVKLAINVNTAVNFVLVGAKIVAVLYSSSISLIASLVDSALDLLSTLIIVGTNWAIGVPTDRHLYPAGKRRFEPLGVLIFSVVMIVSFIQVFIESLQRLNRALRGDEPPVDLNIIGVATMLATIGVKAVLWMWCSNIPSSSVQALAQDAENDVWLNAISLSFPYIGHKLGSNLLDPIGGLCLSAYIIIEWIKTLLQNFANLSGKRASSDQYTRVLYMVSRFNPVLEISEVEVYHIGDYPVHVGKVRLRKSDPADRSLDGVLRAYVHTDYSSSNPSQHTSRRKDGANPVPLRAPSPDEDSPSISGSATPRASTGFPFPQRGREVLRK</sequence>
<dbReference type="EMBL" id="AP028216">
    <property type="protein sequence ID" value="BEI93450.1"/>
    <property type="molecule type" value="Genomic_DNA"/>
</dbReference>
<feature type="region of interest" description="Disordered" evidence="6">
    <location>
        <begin position="1"/>
        <end position="50"/>
    </location>
</feature>
<feature type="domain" description="Cation efflux protein transmembrane" evidence="8">
    <location>
        <begin position="220"/>
        <end position="412"/>
    </location>
</feature>
<evidence type="ECO:0000256" key="6">
    <source>
        <dbReference type="SAM" id="MobiDB-lite"/>
    </source>
</evidence>
<evidence type="ECO:0000256" key="2">
    <source>
        <dbReference type="ARBA" id="ARBA00022448"/>
    </source>
</evidence>
<dbReference type="PANTHER" id="PTHR43840:SF4">
    <property type="entry name" value="CDF DIVALENT METAL CATION TRANSPORTER (EUROFUNG)"/>
    <property type="match status" value="1"/>
</dbReference>
<protein>
    <recommendedName>
        <fullName evidence="8">Cation efflux protein transmembrane domain-containing protein</fullName>
    </recommendedName>
</protein>
<keyword evidence="10" id="KW-1185">Reference proteome</keyword>
<dbReference type="GeneID" id="85497320"/>
<dbReference type="GO" id="GO:0008324">
    <property type="term" value="F:monoatomic cation transmembrane transporter activity"/>
    <property type="evidence" value="ECO:0007669"/>
    <property type="project" value="InterPro"/>
</dbReference>
<dbReference type="AlphaFoldDB" id="A0AA48QXK7"/>
<proteinExistence type="predicted"/>
<evidence type="ECO:0000259" key="8">
    <source>
        <dbReference type="Pfam" id="PF01545"/>
    </source>
</evidence>
<evidence type="ECO:0000256" key="5">
    <source>
        <dbReference type="ARBA" id="ARBA00023136"/>
    </source>
</evidence>
<feature type="compositionally biased region" description="Polar residues" evidence="6">
    <location>
        <begin position="16"/>
        <end position="27"/>
    </location>
</feature>
<dbReference type="GO" id="GO:0030003">
    <property type="term" value="P:intracellular monoatomic cation homeostasis"/>
    <property type="evidence" value="ECO:0007669"/>
    <property type="project" value="UniProtKB-ARBA"/>
</dbReference>
<feature type="transmembrane region" description="Helical" evidence="7">
    <location>
        <begin position="243"/>
        <end position="265"/>
    </location>
</feature>
<dbReference type="KEGG" id="ccac:CcaHIS019_0510780"/>
<dbReference type="Pfam" id="PF01545">
    <property type="entry name" value="Cation_efflux"/>
    <property type="match status" value="1"/>
</dbReference>
<dbReference type="RefSeq" id="XP_060458715.1">
    <property type="nucleotide sequence ID" value="XM_060602308.1"/>
</dbReference>
<evidence type="ECO:0000313" key="9">
    <source>
        <dbReference type="EMBL" id="BEI93450.1"/>
    </source>
</evidence>
<name>A0AA48QXK7_9TREE</name>
<feature type="compositionally biased region" description="Polar residues" evidence="6">
    <location>
        <begin position="511"/>
        <end position="521"/>
    </location>
</feature>
<dbReference type="InterPro" id="IPR027469">
    <property type="entry name" value="Cation_efflux_TMD_sf"/>
</dbReference>
<feature type="compositionally biased region" description="Polar residues" evidence="6">
    <location>
        <begin position="136"/>
        <end position="148"/>
    </location>
</feature>
<keyword evidence="5 7" id="KW-0472">Membrane</keyword>
<feature type="compositionally biased region" description="Polar residues" evidence="6">
    <location>
        <begin position="159"/>
        <end position="168"/>
    </location>
</feature>
<evidence type="ECO:0000256" key="3">
    <source>
        <dbReference type="ARBA" id="ARBA00022692"/>
    </source>
</evidence>
<dbReference type="InterPro" id="IPR050291">
    <property type="entry name" value="CDF_Transporter"/>
</dbReference>
<dbReference type="PANTHER" id="PTHR43840">
    <property type="entry name" value="MITOCHONDRIAL METAL TRANSPORTER 1-RELATED"/>
    <property type="match status" value="1"/>
</dbReference>
<feature type="transmembrane region" description="Helical" evidence="7">
    <location>
        <begin position="324"/>
        <end position="344"/>
    </location>
</feature>
<gene>
    <name evidence="9" type="ORF">CcaverHIS019_0510780</name>
</gene>
<feature type="transmembrane region" description="Helical" evidence="7">
    <location>
        <begin position="215"/>
        <end position="237"/>
    </location>
</feature>
<feature type="region of interest" description="Disordered" evidence="6">
    <location>
        <begin position="136"/>
        <end position="168"/>
    </location>
</feature>
<feature type="compositionally biased region" description="Polar residues" evidence="6">
    <location>
        <begin position="479"/>
        <end position="488"/>
    </location>
</feature>
<feature type="transmembrane region" description="Helical" evidence="7">
    <location>
        <begin position="286"/>
        <end position="304"/>
    </location>
</feature>
<dbReference type="GO" id="GO:0098771">
    <property type="term" value="P:inorganic ion homeostasis"/>
    <property type="evidence" value="ECO:0007669"/>
    <property type="project" value="UniProtKB-ARBA"/>
</dbReference>
<evidence type="ECO:0000256" key="4">
    <source>
        <dbReference type="ARBA" id="ARBA00022989"/>
    </source>
</evidence>